<feature type="repeat" description="TPR" evidence="6">
    <location>
        <begin position="227"/>
        <end position="260"/>
    </location>
</feature>
<comment type="similarity">
    <text evidence="2 7">Belongs to the FKBP-type PPIase family.</text>
</comment>
<evidence type="ECO:0000256" key="1">
    <source>
        <dbReference type="ARBA" id="ARBA00000971"/>
    </source>
</evidence>
<keyword evidence="4 5" id="KW-0413">Isomerase</keyword>
<dbReference type="GO" id="GO:0003755">
    <property type="term" value="F:peptidyl-prolyl cis-trans isomerase activity"/>
    <property type="evidence" value="ECO:0007669"/>
    <property type="project" value="UniProtKB-UniRule"/>
</dbReference>
<feature type="domain" description="PPIase FKBP-type" evidence="9">
    <location>
        <begin position="64"/>
        <end position="152"/>
    </location>
</feature>
<evidence type="ECO:0000256" key="4">
    <source>
        <dbReference type="ARBA" id="ARBA00023235"/>
    </source>
</evidence>
<keyword evidence="3 5" id="KW-0697">Rotamase</keyword>
<dbReference type="SUPFAM" id="SSF54534">
    <property type="entry name" value="FKBP-like"/>
    <property type="match status" value="1"/>
</dbReference>
<dbReference type="EC" id="5.2.1.8" evidence="7"/>
<feature type="chain" id="PRO_5021377957" description="Peptidyl-prolyl cis-trans isomerase" evidence="8">
    <location>
        <begin position="31"/>
        <end position="279"/>
    </location>
</feature>
<comment type="caution">
    <text evidence="10">The sequence shown here is derived from an EMBL/GenBank/DDBJ whole genome shotgun (WGS) entry which is preliminary data.</text>
</comment>
<dbReference type="InterPro" id="IPR001179">
    <property type="entry name" value="PPIase_FKBP_dom"/>
</dbReference>
<evidence type="ECO:0000313" key="10">
    <source>
        <dbReference type="EMBL" id="TPH13463.1"/>
    </source>
</evidence>
<keyword evidence="8" id="KW-0732">Signal</keyword>
<dbReference type="PROSITE" id="PS51257">
    <property type="entry name" value="PROKAR_LIPOPROTEIN"/>
    <property type="match status" value="1"/>
</dbReference>
<evidence type="ECO:0000256" key="7">
    <source>
        <dbReference type="RuleBase" id="RU003915"/>
    </source>
</evidence>
<evidence type="ECO:0000256" key="5">
    <source>
        <dbReference type="PROSITE-ProRule" id="PRU00277"/>
    </source>
</evidence>
<dbReference type="InterPro" id="IPR011990">
    <property type="entry name" value="TPR-like_helical_dom_sf"/>
</dbReference>
<sequence length="279" mass="31001">MRFSMKLARTIILFTTVTLLACLTSPIIQAAKAEIPSVAKLITTESGLQYGVIKSGQGAAVELNKEVAFHWTGFLQSTGESFGSSRDTEPFYFITGKRQVIAGAEEALLKMRVGDRYKLIVPPNLAYGDKGIENSIPPNATLIFDYEVMSVGEPKQDITIVLDEAIKTKGLAAAKNQYHHLKATAFEQYSFRENVLNGYGYTLLKRGLLNEAVAVFEINSLAYPNSWNVWDSLADGYYQNNQKEQSLKAFQQSVKLNPQSEFGLSMIEKIKKEIASNKH</sequence>
<dbReference type="Proteomes" id="UP000315303">
    <property type="component" value="Unassembled WGS sequence"/>
</dbReference>
<dbReference type="EMBL" id="SAWY01000036">
    <property type="protein sequence ID" value="TPH13463.1"/>
    <property type="molecule type" value="Genomic_DNA"/>
</dbReference>
<dbReference type="PROSITE" id="PS50005">
    <property type="entry name" value="TPR"/>
    <property type="match status" value="1"/>
</dbReference>
<dbReference type="Gene3D" id="3.10.50.40">
    <property type="match status" value="1"/>
</dbReference>
<dbReference type="SUPFAM" id="SSF48452">
    <property type="entry name" value="TPR-like"/>
    <property type="match status" value="1"/>
</dbReference>
<evidence type="ECO:0000256" key="3">
    <source>
        <dbReference type="ARBA" id="ARBA00023110"/>
    </source>
</evidence>
<evidence type="ECO:0000313" key="11">
    <source>
        <dbReference type="Proteomes" id="UP000315303"/>
    </source>
</evidence>
<dbReference type="Gene3D" id="1.25.40.10">
    <property type="entry name" value="Tetratricopeptide repeat domain"/>
    <property type="match status" value="1"/>
</dbReference>
<reference evidence="10 11" key="1">
    <citation type="submission" date="2019-01" db="EMBL/GenBank/DDBJ databases">
        <title>Litorilituus lipolytica sp. nov., isolated from intertidal sand of the Yellow Sea in China.</title>
        <authorList>
            <person name="Liu A."/>
        </authorList>
    </citation>
    <scope>NUCLEOTIDE SEQUENCE [LARGE SCALE GENOMIC DNA]</scope>
    <source>
        <strain evidence="10 11">RZ04</strain>
    </source>
</reference>
<organism evidence="10 11">
    <name type="scientific">Litorilituus lipolyticus</name>
    <dbReference type="NCBI Taxonomy" id="2491017"/>
    <lineage>
        <taxon>Bacteria</taxon>
        <taxon>Pseudomonadati</taxon>
        <taxon>Pseudomonadota</taxon>
        <taxon>Gammaproteobacteria</taxon>
        <taxon>Alteromonadales</taxon>
        <taxon>Colwelliaceae</taxon>
        <taxon>Litorilituus</taxon>
    </lineage>
</organism>
<dbReference type="InterPro" id="IPR046357">
    <property type="entry name" value="PPIase_dom_sf"/>
</dbReference>
<name>A0A502KUT4_9GAMM</name>
<dbReference type="AlphaFoldDB" id="A0A502KUT4"/>
<accession>A0A502KUT4</accession>
<evidence type="ECO:0000256" key="2">
    <source>
        <dbReference type="ARBA" id="ARBA00006577"/>
    </source>
</evidence>
<dbReference type="InterPro" id="IPR019734">
    <property type="entry name" value="TPR_rpt"/>
</dbReference>
<dbReference type="OrthoDB" id="9814548at2"/>
<dbReference type="PANTHER" id="PTHR43811:SF19">
    <property type="entry name" value="39 KDA FK506-BINDING NUCLEAR PROTEIN"/>
    <property type="match status" value="1"/>
</dbReference>
<comment type="catalytic activity">
    <reaction evidence="1 5 7">
        <text>[protein]-peptidylproline (omega=180) = [protein]-peptidylproline (omega=0)</text>
        <dbReference type="Rhea" id="RHEA:16237"/>
        <dbReference type="Rhea" id="RHEA-COMP:10747"/>
        <dbReference type="Rhea" id="RHEA-COMP:10748"/>
        <dbReference type="ChEBI" id="CHEBI:83833"/>
        <dbReference type="ChEBI" id="CHEBI:83834"/>
        <dbReference type="EC" id="5.2.1.8"/>
    </reaction>
</comment>
<evidence type="ECO:0000256" key="6">
    <source>
        <dbReference type="PROSITE-ProRule" id="PRU00339"/>
    </source>
</evidence>
<dbReference type="PANTHER" id="PTHR43811">
    <property type="entry name" value="FKBP-TYPE PEPTIDYL-PROLYL CIS-TRANS ISOMERASE FKPA"/>
    <property type="match status" value="1"/>
</dbReference>
<gene>
    <name evidence="10" type="ORF">EPA86_14845</name>
</gene>
<proteinExistence type="inferred from homology"/>
<dbReference type="PROSITE" id="PS50059">
    <property type="entry name" value="FKBP_PPIASE"/>
    <property type="match status" value="1"/>
</dbReference>
<protein>
    <recommendedName>
        <fullName evidence="7">Peptidyl-prolyl cis-trans isomerase</fullName>
        <ecNumber evidence="7">5.2.1.8</ecNumber>
    </recommendedName>
</protein>
<evidence type="ECO:0000259" key="9">
    <source>
        <dbReference type="PROSITE" id="PS50059"/>
    </source>
</evidence>
<keyword evidence="11" id="KW-1185">Reference proteome</keyword>
<keyword evidence="6" id="KW-0802">TPR repeat</keyword>
<evidence type="ECO:0000256" key="8">
    <source>
        <dbReference type="SAM" id="SignalP"/>
    </source>
</evidence>
<dbReference type="Pfam" id="PF00254">
    <property type="entry name" value="FKBP_C"/>
    <property type="match status" value="1"/>
</dbReference>
<feature type="signal peptide" evidence="8">
    <location>
        <begin position="1"/>
        <end position="30"/>
    </location>
</feature>